<name>A0A1W2B1W2_9SPHI</name>
<organism evidence="2 3">
    <name type="scientific">Pedobacter africanus</name>
    <dbReference type="NCBI Taxonomy" id="151894"/>
    <lineage>
        <taxon>Bacteria</taxon>
        <taxon>Pseudomonadati</taxon>
        <taxon>Bacteroidota</taxon>
        <taxon>Sphingobacteriia</taxon>
        <taxon>Sphingobacteriales</taxon>
        <taxon>Sphingobacteriaceae</taxon>
        <taxon>Pedobacter</taxon>
    </lineage>
</organism>
<feature type="chain" id="PRO_5012190443" evidence="1">
    <location>
        <begin position="20"/>
        <end position="455"/>
    </location>
</feature>
<dbReference type="AlphaFoldDB" id="A0A1W2B1W2"/>
<evidence type="ECO:0000256" key="1">
    <source>
        <dbReference type="SAM" id="SignalP"/>
    </source>
</evidence>
<keyword evidence="3" id="KW-1185">Reference proteome</keyword>
<reference evidence="3" key="1">
    <citation type="submission" date="2017-04" db="EMBL/GenBank/DDBJ databases">
        <authorList>
            <person name="Varghese N."/>
            <person name="Submissions S."/>
        </authorList>
    </citation>
    <scope>NUCLEOTIDE SEQUENCE [LARGE SCALE GENOMIC DNA]</scope>
    <source>
        <strain evidence="3">DSM 12126</strain>
    </source>
</reference>
<dbReference type="OrthoDB" id="1113652at2"/>
<dbReference type="RefSeq" id="WP_084238016.1">
    <property type="nucleotide sequence ID" value="NZ_FWXT01000001.1"/>
</dbReference>
<dbReference type="SUPFAM" id="SSF55486">
    <property type="entry name" value="Metalloproteases ('zincins'), catalytic domain"/>
    <property type="match status" value="1"/>
</dbReference>
<sequence length="455" mass="50354">MKKIFLYLMLLLTVAVSCKKEGALNVDITKSNLDTYAKGTLDKWLEDNFLNPYNMEILYRFDRFQASIDKEIAPVKEEKVQPIMEGVQQIFIQPYLDVSSKAFLLPILPKEIALFGTGEYSDNQITLGTADAGRQINLYEVNDYDRNNVISVMGTPERPAAFHTMHHEFAHILHQNVPVPPGYEEISSNYVGSSWVGSGNSAATAKSLGFVTRYARNNKDEDFAEMIATLLVAGQDQFDAYVNTATDPTAITKLRKKEQVVVDYFKAAHGLDFRKLQAKVRTAIETYAPATIVPVPTRLSQGSFKGFTVDKNAASQGSEFVTAYNASIAAASAPAYASPVFPTFELVFTNPAVNRTDMILKFSDGAYAYWYNMTATITTGASGTIKLARAAQGTTAQYSNGTFLQVPMKPLLDYLTTKTFRVNWIESLVPGSRSSLLGFFDTSNSQLGFYGNIQR</sequence>
<keyword evidence="2" id="KW-0449">Lipoprotein</keyword>
<evidence type="ECO:0000313" key="3">
    <source>
        <dbReference type="Proteomes" id="UP000192756"/>
    </source>
</evidence>
<keyword evidence="1" id="KW-0732">Signal</keyword>
<dbReference type="GO" id="GO:0016787">
    <property type="term" value="F:hydrolase activity"/>
    <property type="evidence" value="ECO:0007669"/>
    <property type="project" value="UniProtKB-KW"/>
</dbReference>
<dbReference type="Proteomes" id="UP000192756">
    <property type="component" value="Unassembled WGS sequence"/>
</dbReference>
<dbReference type="STRING" id="151894.SAMN04488524_1828"/>
<proteinExistence type="predicted"/>
<dbReference type="Gene3D" id="3.40.390.70">
    <property type="match status" value="1"/>
</dbReference>
<protein>
    <submittedName>
        <fullName evidence="2">Substrate import-associated zinc metallohydrolase lipoprotein</fullName>
    </submittedName>
</protein>
<dbReference type="NCBIfam" id="TIGR04549">
    <property type="entry name" value="LP_HExxH_w_tonB"/>
    <property type="match status" value="1"/>
</dbReference>
<dbReference type="EMBL" id="FWXT01000001">
    <property type="protein sequence ID" value="SMC66906.1"/>
    <property type="molecule type" value="Genomic_DNA"/>
</dbReference>
<dbReference type="Pfam" id="PF15890">
    <property type="entry name" value="Peptidase_Mx1"/>
    <property type="match status" value="1"/>
</dbReference>
<dbReference type="InterPro" id="IPR030890">
    <property type="entry name" value="LP_HExxH_w_TonB"/>
</dbReference>
<feature type="signal peptide" evidence="1">
    <location>
        <begin position="1"/>
        <end position="19"/>
    </location>
</feature>
<dbReference type="PROSITE" id="PS51257">
    <property type="entry name" value="PROKAR_LIPOPROTEIN"/>
    <property type="match status" value="1"/>
</dbReference>
<evidence type="ECO:0000313" key="2">
    <source>
        <dbReference type="EMBL" id="SMC66906.1"/>
    </source>
</evidence>
<keyword evidence="2" id="KW-0378">Hydrolase</keyword>
<gene>
    <name evidence="2" type="ORF">SAMN04488524_1828</name>
</gene>
<accession>A0A1W2B1W2</accession>